<comment type="caution">
    <text evidence="5">The sequence shown here is derived from an EMBL/GenBank/DDBJ whole genome shotgun (WGS) entry which is preliminary data.</text>
</comment>
<keyword evidence="1 3" id="KW-0479">Metal-binding</keyword>
<evidence type="ECO:0000256" key="2">
    <source>
        <dbReference type="PIRSR" id="PIRSR000296-1"/>
    </source>
</evidence>
<feature type="active site" evidence="2">
    <location>
        <position position="40"/>
    </location>
</feature>
<keyword evidence="1 3" id="KW-0408">Iron</keyword>
<dbReference type="EC" id="1.11.1.-" evidence="1"/>
<dbReference type="STRING" id="1489064.WH96_05115"/>
<dbReference type="InterPro" id="IPR011614">
    <property type="entry name" value="Catalase_core"/>
</dbReference>
<reference evidence="5 6" key="1">
    <citation type="submission" date="2015-03" db="EMBL/GenBank/DDBJ databases">
        <title>Genome Sequence of Kiloniella spongiae MEBiC09566, isolated from a marine sponge.</title>
        <authorList>
            <person name="Shao Z."/>
            <person name="Wang L."/>
            <person name="Li X."/>
        </authorList>
    </citation>
    <scope>NUCLEOTIDE SEQUENCE [LARGE SCALE GENOMIC DNA]</scope>
    <source>
        <strain evidence="5 6">MEBiC09566</strain>
    </source>
</reference>
<evidence type="ECO:0000256" key="1">
    <source>
        <dbReference type="PIRNR" id="PIRNR000296"/>
    </source>
</evidence>
<dbReference type="Proteomes" id="UP000035444">
    <property type="component" value="Unassembled WGS sequence"/>
</dbReference>
<accession>A0A0H2MHW1</accession>
<dbReference type="PATRIC" id="fig|1489064.4.peg.2229"/>
<dbReference type="GO" id="GO:0046872">
    <property type="term" value="F:metal ion binding"/>
    <property type="evidence" value="ECO:0007669"/>
    <property type="project" value="UniProtKB-KW"/>
</dbReference>
<gene>
    <name evidence="5" type="ORF">WH96_05115</name>
</gene>
<evidence type="ECO:0000259" key="4">
    <source>
        <dbReference type="Pfam" id="PF00199"/>
    </source>
</evidence>
<organism evidence="5 6">
    <name type="scientific">Kiloniella spongiae</name>
    <dbReference type="NCBI Taxonomy" id="1489064"/>
    <lineage>
        <taxon>Bacteria</taxon>
        <taxon>Pseudomonadati</taxon>
        <taxon>Pseudomonadota</taxon>
        <taxon>Alphaproteobacteria</taxon>
        <taxon>Rhodospirillales</taxon>
        <taxon>Kiloniellaceae</taxon>
        <taxon>Kiloniella</taxon>
    </lineage>
</organism>
<protein>
    <recommendedName>
        <fullName evidence="1">Catalase-related peroxidase</fullName>
        <ecNumber evidence="1">1.11.1.-</ecNumber>
    </recommendedName>
</protein>
<dbReference type="EMBL" id="LAQL01000003">
    <property type="protein sequence ID" value="KLN61938.1"/>
    <property type="molecule type" value="Genomic_DNA"/>
</dbReference>
<keyword evidence="6" id="KW-1185">Reference proteome</keyword>
<dbReference type="Pfam" id="PF00199">
    <property type="entry name" value="Catalase"/>
    <property type="match status" value="1"/>
</dbReference>
<feature type="binding site" description="axial binding residue" evidence="3">
    <location>
        <position position="299"/>
    </location>
    <ligand>
        <name>heme</name>
        <dbReference type="ChEBI" id="CHEBI:30413"/>
    </ligand>
    <ligandPart>
        <name>Fe</name>
        <dbReference type="ChEBI" id="CHEBI:18248"/>
    </ligandPart>
</feature>
<keyword evidence="1 3" id="KW-0349">Heme</keyword>
<evidence type="ECO:0000256" key="3">
    <source>
        <dbReference type="PIRSR" id="PIRSR000296-2"/>
    </source>
</evidence>
<feature type="domain" description="Catalase core" evidence="4">
    <location>
        <begin position="37"/>
        <end position="309"/>
    </location>
</feature>
<dbReference type="Gene3D" id="2.40.180.10">
    <property type="entry name" value="Catalase core domain"/>
    <property type="match status" value="1"/>
</dbReference>
<proteinExistence type="inferred from homology"/>
<comment type="cofactor">
    <cofactor evidence="1">
        <name>heme</name>
        <dbReference type="ChEBI" id="CHEBI:30413"/>
    </cofactor>
</comment>
<dbReference type="GO" id="GO:0020037">
    <property type="term" value="F:heme binding"/>
    <property type="evidence" value="ECO:0007669"/>
    <property type="project" value="InterPro"/>
</dbReference>
<dbReference type="InterPro" id="IPR020835">
    <property type="entry name" value="Catalase_sf"/>
</dbReference>
<keyword evidence="1" id="KW-0575">Peroxidase</keyword>
<comment type="similarity">
    <text evidence="1">Belongs to the catalase family.</text>
</comment>
<keyword evidence="1" id="KW-0560">Oxidoreductase</keyword>
<dbReference type="GO" id="GO:0004096">
    <property type="term" value="F:catalase activity"/>
    <property type="evidence" value="ECO:0007669"/>
    <property type="project" value="InterPro"/>
</dbReference>
<evidence type="ECO:0000313" key="6">
    <source>
        <dbReference type="Proteomes" id="UP000035444"/>
    </source>
</evidence>
<name>A0A0H2MHW1_9PROT</name>
<dbReference type="AlphaFoldDB" id="A0A0H2MHW1"/>
<dbReference type="Gene3D" id="1.20.1280.120">
    <property type="match status" value="1"/>
</dbReference>
<dbReference type="PIRSF" id="PIRSF000296">
    <property type="entry name" value="SrpA"/>
    <property type="match status" value="1"/>
</dbReference>
<dbReference type="SUPFAM" id="SSF56634">
    <property type="entry name" value="Heme-dependent catalase-like"/>
    <property type="match status" value="1"/>
</dbReference>
<evidence type="ECO:0000313" key="5">
    <source>
        <dbReference type="EMBL" id="KLN61938.1"/>
    </source>
</evidence>
<sequence length="311" mass="34780">MFTYLTFSGEVLSDGFDTATDTVNSFEELFGVTEGKRRNHTKGFCFTGTLYPADKAIQRYSNSPIFSSESKVIGRLSHKGGNNSASDAKAAEYGMGLAITTTNDEEHLMALNTLDFFPVRTPKAFAELMAAKVQGKEAVKAFKATNKNLQRFKKHEAGKKKKLTPYEGSTYNSINSFYLINDTDDKTAVRWSFIPTRPQKIVLEPQQDFFFENMNKNLNDGIIAWDMQITLANKTDDVDNAAVPWQGKHRKIIAAHLKVDAISSEKDGHCDNINFDPLVLSTGFEASNDPLLQARRDSYAISFSRRLGEQN</sequence>
<comment type="function">
    <text evidence="1">Has an organic peroxide-dependent peroxidase activity.</text>
</comment>
<dbReference type="InterPro" id="IPR024168">
    <property type="entry name" value="Catalase_SrpA-type_pred"/>
</dbReference>